<dbReference type="GO" id="GO:0008168">
    <property type="term" value="F:methyltransferase activity"/>
    <property type="evidence" value="ECO:0007669"/>
    <property type="project" value="UniProtKB-KW"/>
</dbReference>
<reference evidence="3 4" key="1">
    <citation type="journal article" date="2003" name="Proc. Natl. Acad. Sci. U.S.A.">
        <title>Complete genome sequence and analysis of Wolinella succinogenes.</title>
        <authorList>
            <person name="Baar C."/>
            <person name="Eppinger M."/>
            <person name="Raddatz G."/>
            <person name="Simon JM."/>
            <person name="Lanz C."/>
            <person name="Klimmek O."/>
            <person name="Nandakumar R."/>
            <person name="Gross R."/>
            <person name="Rosinus A."/>
            <person name="Keller H."/>
            <person name="Jagtap P."/>
            <person name="Linke B."/>
            <person name="Meyer F."/>
            <person name="Lederer H."/>
            <person name="Schuster S.C."/>
        </authorList>
    </citation>
    <scope>NUCLEOTIDE SEQUENCE [LARGE SCALE GENOMIC DNA]</scope>
    <source>
        <strain evidence="4">ATCC 29543 / DSM 1740 / CCUG 13145 / JCM 31913 / LMG 7466 / NCTC 11488 / FDC 602W</strain>
    </source>
</reference>
<organism evidence="4">
    <name type="scientific">Wolinella succinogenes (strain ATCC 29543 / DSM 1740 / CCUG 13145 / JCM 31913 / LMG 7466 / NCTC 11488 / FDC 602W)</name>
    <name type="common">Vibrio succinogenes</name>
    <dbReference type="NCBI Taxonomy" id="273121"/>
    <lineage>
        <taxon>Bacteria</taxon>
        <taxon>Pseudomonadati</taxon>
        <taxon>Campylobacterota</taxon>
        <taxon>Epsilonproteobacteria</taxon>
        <taxon>Campylobacterales</taxon>
        <taxon>Helicobacteraceae</taxon>
        <taxon>Wolinella</taxon>
    </lineage>
</organism>
<evidence type="ECO:0000256" key="1">
    <source>
        <dbReference type="ARBA" id="ARBA00022603"/>
    </source>
</evidence>
<keyword evidence="1" id="KW-0489">Methyltransferase</keyword>
<dbReference type="InterPro" id="IPR004398">
    <property type="entry name" value="RNA_MeTrfase_RsmD"/>
</dbReference>
<sequence>MTLRVIAGSLKGRPIAMVPSDTTRSTKSILKESFFNTLGIEVEGTLFVEVFAGTGSMGIEALSRGARRAIFFEYSNEAYKILQKNLQTLSLQEASESFLGNSFDLFPQIMRSQSQKEKMIVYLDPPFAIRENQAEVYERCYALIQTLSPQNTLYIALEHMSQLEPPSQIGAFERLKTKKFGKSALSYYATLAHD</sequence>
<proteinExistence type="predicted"/>
<dbReference type="SUPFAM" id="SSF53335">
    <property type="entry name" value="S-adenosyl-L-methionine-dependent methyltransferases"/>
    <property type="match status" value="1"/>
</dbReference>
<dbReference type="Pfam" id="PF03602">
    <property type="entry name" value="Cons_hypoth95"/>
    <property type="match status" value="1"/>
</dbReference>
<dbReference type="InterPro" id="IPR029063">
    <property type="entry name" value="SAM-dependent_MTases_sf"/>
</dbReference>
<evidence type="ECO:0000256" key="2">
    <source>
        <dbReference type="ARBA" id="ARBA00022679"/>
    </source>
</evidence>
<gene>
    <name evidence="3" type="ordered locus">WS1966</name>
</gene>
<dbReference type="PIRSF" id="PIRSF004553">
    <property type="entry name" value="CHP00095"/>
    <property type="match status" value="1"/>
</dbReference>
<accession>Q7MQW1</accession>
<evidence type="ECO:0000313" key="3">
    <source>
        <dbReference type="EMBL" id="CAE10969.1"/>
    </source>
</evidence>
<dbReference type="KEGG" id="wsu:WS1966"/>
<keyword evidence="2" id="KW-0808">Transferase</keyword>
<dbReference type="eggNOG" id="COG0742">
    <property type="taxonomic scope" value="Bacteria"/>
</dbReference>
<dbReference type="PANTHER" id="PTHR43542:SF1">
    <property type="entry name" value="METHYLTRANSFERASE"/>
    <property type="match status" value="1"/>
</dbReference>
<dbReference type="AlphaFoldDB" id="Q7MQW1"/>
<keyword evidence="4" id="KW-1185">Reference proteome</keyword>
<dbReference type="PANTHER" id="PTHR43542">
    <property type="entry name" value="METHYLTRANSFERASE"/>
    <property type="match status" value="1"/>
</dbReference>
<dbReference type="Proteomes" id="UP000000422">
    <property type="component" value="Chromosome"/>
</dbReference>
<dbReference type="Gene3D" id="3.40.50.150">
    <property type="entry name" value="Vaccinia Virus protein VP39"/>
    <property type="match status" value="1"/>
</dbReference>
<dbReference type="HOGENOM" id="CLU_075826_0_1_7"/>
<dbReference type="STRING" id="273121.WS1966"/>
<dbReference type="NCBIfam" id="TIGR00095">
    <property type="entry name" value="16S rRNA (guanine(966)-N(2))-methyltransferase RsmD"/>
    <property type="match status" value="1"/>
</dbReference>
<evidence type="ECO:0000313" key="4">
    <source>
        <dbReference type="Proteomes" id="UP000000422"/>
    </source>
</evidence>
<dbReference type="GO" id="GO:0031167">
    <property type="term" value="P:rRNA methylation"/>
    <property type="evidence" value="ECO:0007669"/>
    <property type="project" value="InterPro"/>
</dbReference>
<evidence type="ECO:0008006" key="5">
    <source>
        <dbReference type="Google" id="ProtNLM"/>
    </source>
</evidence>
<protein>
    <recommendedName>
        <fullName evidence="5">16S rRNA (Guanine(966)-N(2))-methyltransferase RsmD</fullName>
    </recommendedName>
</protein>
<dbReference type="EMBL" id="BX571662">
    <property type="protein sequence ID" value="CAE10969.1"/>
    <property type="molecule type" value="Genomic_DNA"/>
</dbReference>
<name>Q7MQW1_WOLSU</name>